<keyword evidence="4" id="KW-1185">Reference proteome</keyword>
<dbReference type="EMBL" id="CP081966">
    <property type="protein sequence ID" value="QZP24854.1"/>
    <property type="molecule type" value="Genomic_DNA"/>
</dbReference>
<feature type="domain" description="Response regulatory" evidence="2">
    <location>
        <begin position="14"/>
        <end position="126"/>
    </location>
</feature>
<dbReference type="InterPro" id="IPR001789">
    <property type="entry name" value="Sig_transdc_resp-reg_receiver"/>
</dbReference>
<dbReference type="SUPFAM" id="SSF52172">
    <property type="entry name" value="CheY-like"/>
    <property type="match status" value="1"/>
</dbReference>
<proteinExistence type="predicted"/>
<evidence type="ECO:0000256" key="1">
    <source>
        <dbReference type="PROSITE-ProRule" id="PRU00169"/>
    </source>
</evidence>
<reference evidence="3 4" key="1">
    <citation type="submission" date="2021-08" db="EMBL/GenBank/DDBJ databases">
        <title>Bactericidal Effect of Pseudomonas oryziphila sp. nov., a novel Pseudomonas Species Against Xanthomonas oryzae Reduces Disease Severity of Bacterial Leaf Streak of Rice.</title>
        <authorList>
            <person name="Yang R."/>
            <person name="Li S."/>
            <person name="Li Y."/>
            <person name="Yan Y."/>
            <person name="Fang Y."/>
            <person name="Zou L."/>
            <person name="Chen G."/>
        </authorList>
    </citation>
    <scope>NUCLEOTIDE SEQUENCE [LARGE SCALE GENOMIC DNA]</scope>
    <source>
        <strain evidence="3 4">DSM 17497</strain>
    </source>
</reference>
<dbReference type="RefSeq" id="WP_051555757.1">
    <property type="nucleotide sequence ID" value="NZ_CP081966.1"/>
</dbReference>
<evidence type="ECO:0000313" key="3">
    <source>
        <dbReference type="EMBL" id="QZP24854.1"/>
    </source>
</evidence>
<dbReference type="PROSITE" id="PS50110">
    <property type="entry name" value="RESPONSE_REGULATORY"/>
    <property type="match status" value="1"/>
</dbReference>
<dbReference type="Gene3D" id="3.40.50.2300">
    <property type="match status" value="1"/>
</dbReference>
<organism evidence="3 4">
    <name type="scientific">Pseudomonas mosselii</name>
    <dbReference type="NCBI Taxonomy" id="78327"/>
    <lineage>
        <taxon>Bacteria</taxon>
        <taxon>Pseudomonadati</taxon>
        <taxon>Pseudomonadota</taxon>
        <taxon>Gammaproteobacteria</taxon>
        <taxon>Pseudomonadales</taxon>
        <taxon>Pseudomonadaceae</taxon>
        <taxon>Pseudomonas</taxon>
    </lineage>
</organism>
<dbReference type="Proteomes" id="UP000825591">
    <property type="component" value="Chromosome"/>
</dbReference>
<evidence type="ECO:0000259" key="2">
    <source>
        <dbReference type="PROSITE" id="PS50110"/>
    </source>
</evidence>
<dbReference type="InterPro" id="IPR011006">
    <property type="entry name" value="CheY-like_superfamily"/>
</dbReference>
<evidence type="ECO:0000313" key="4">
    <source>
        <dbReference type="Proteomes" id="UP000825591"/>
    </source>
</evidence>
<dbReference type="Pfam" id="PF00072">
    <property type="entry name" value="Response_reg"/>
    <property type="match status" value="1"/>
</dbReference>
<dbReference type="CDD" id="cd00156">
    <property type="entry name" value="REC"/>
    <property type="match status" value="1"/>
</dbReference>
<comment type="caution">
    <text evidence="1">Lacks conserved residue(s) required for the propagation of feature annotation.</text>
</comment>
<name>A0ABX9AZ25_9PSED</name>
<dbReference type="SMART" id="SM00448">
    <property type="entry name" value="REC"/>
    <property type="match status" value="1"/>
</dbReference>
<gene>
    <name evidence="3" type="ORF">K5H97_18710</name>
</gene>
<protein>
    <submittedName>
        <fullName evidence="3">Response regulator</fullName>
    </submittedName>
</protein>
<sequence length="144" mass="15863">MLNQPVPALADPKEIIIVEDDPLLRNLVVEIVGEVGAECRAFPTCDEALAYCQDVAPCLALIVDHLVPGDIRGAEFISIYHERWPDTPALLMSGSDVSEEKLPSNAVFFLKPWCAEDLLQFIDGAVKMRARSLHVRPQVSEGPQ</sequence>
<accession>A0ABX9AZ25</accession>